<evidence type="ECO:0000256" key="1">
    <source>
        <dbReference type="SAM" id="MobiDB-lite"/>
    </source>
</evidence>
<gene>
    <name evidence="2" type="ORF">SKAU_G00015160</name>
</gene>
<sequence length="110" mass="11898">MPSKRRKHSRQRKRQAQKRAQAAAQAGPDGTPAEPLVANGGLAPVAETSVQQGHRKVAAFQRPVVSDGVGFLTRPGQFAICLIWPPRLGTVAGNRIWDDVTSVQMSLTME</sequence>
<feature type="compositionally biased region" description="Basic residues" evidence="1">
    <location>
        <begin position="1"/>
        <end position="17"/>
    </location>
</feature>
<proteinExistence type="predicted"/>
<name>A0A9Q1GBS4_SYNKA</name>
<evidence type="ECO:0000313" key="2">
    <source>
        <dbReference type="EMBL" id="KAJ8380738.1"/>
    </source>
</evidence>
<dbReference type="EMBL" id="JAINUF010000001">
    <property type="protein sequence ID" value="KAJ8380738.1"/>
    <property type="molecule type" value="Genomic_DNA"/>
</dbReference>
<keyword evidence="3" id="KW-1185">Reference proteome</keyword>
<reference evidence="2" key="1">
    <citation type="journal article" date="2023" name="Science">
        <title>Genome structures resolve the early diversification of teleost fishes.</title>
        <authorList>
            <person name="Parey E."/>
            <person name="Louis A."/>
            <person name="Montfort J."/>
            <person name="Bouchez O."/>
            <person name="Roques C."/>
            <person name="Iampietro C."/>
            <person name="Lluch J."/>
            <person name="Castinel A."/>
            <person name="Donnadieu C."/>
            <person name="Desvignes T."/>
            <person name="Floi Bucao C."/>
            <person name="Jouanno E."/>
            <person name="Wen M."/>
            <person name="Mejri S."/>
            <person name="Dirks R."/>
            <person name="Jansen H."/>
            <person name="Henkel C."/>
            <person name="Chen W.J."/>
            <person name="Zahm M."/>
            <person name="Cabau C."/>
            <person name="Klopp C."/>
            <person name="Thompson A.W."/>
            <person name="Robinson-Rechavi M."/>
            <person name="Braasch I."/>
            <person name="Lecointre G."/>
            <person name="Bobe J."/>
            <person name="Postlethwait J.H."/>
            <person name="Berthelot C."/>
            <person name="Roest Crollius H."/>
            <person name="Guiguen Y."/>
        </authorList>
    </citation>
    <scope>NUCLEOTIDE SEQUENCE</scope>
    <source>
        <strain evidence="2">WJC10195</strain>
    </source>
</reference>
<feature type="region of interest" description="Disordered" evidence="1">
    <location>
        <begin position="1"/>
        <end position="40"/>
    </location>
</feature>
<protein>
    <submittedName>
        <fullName evidence="2">Uncharacterized protein</fullName>
    </submittedName>
</protein>
<accession>A0A9Q1GBS4</accession>
<evidence type="ECO:0000313" key="3">
    <source>
        <dbReference type="Proteomes" id="UP001152622"/>
    </source>
</evidence>
<dbReference type="Proteomes" id="UP001152622">
    <property type="component" value="Chromosome 1"/>
</dbReference>
<dbReference type="AlphaFoldDB" id="A0A9Q1GBS4"/>
<comment type="caution">
    <text evidence="2">The sequence shown here is derived from an EMBL/GenBank/DDBJ whole genome shotgun (WGS) entry which is preliminary data.</text>
</comment>
<organism evidence="2 3">
    <name type="scientific">Synaphobranchus kaupii</name>
    <name type="common">Kaup's arrowtooth eel</name>
    <dbReference type="NCBI Taxonomy" id="118154"/>
    <lineage>
        <taxon>Eukaryota</taxon>
        <taxon>Metazoa</taxon>
        <taxon>Chordata</taxon>
        <taxon>Craniata</taxon>
        <taxon>Vertebrata</taxon>
        <taxon>Euteleostomi</taxon>
        <taxon>Actinopterygii</taxon>
        <taxon>Neopterygii</taxon>
        <taxon>Teleostei</taxon>
        <taxon>Anguilliformes</taxon>
        <taxon>Synaphobranchidae</taxon>
        <taxon>Synaphobranchus</taxon>
    </lineage>
</organism>